<dbReference type="AlphaFoldDB" id="A0A7Y7PMX6"/>
<dbReference type="EMBL" id="JABKAU010000008">
    <property type="protein sequence ID" value="NVO30776.1"/>
    <property type="molecule type" value="Genomic_DNA"/>
</dbReference>
<reference evidence="1 2" key="1">
    <citation type="submission" date="2020-05" db="EMBL/GenBank/DDBJ databases">
        <title>Hymenobacter terrestris sp. nov. and Hymenobacter lapidiphilus sp. nov., isolated from regoliths in Antarctica.</title>
        <authorList>
            <person name="Sedlacek I."/>
            <person name="Pantucek R."/>
            <person name="Zeman M."/>
            <person name="Holochova P."/>
            <person name="Kralova S."/>
            <person name="Stankova E."/>
            <person name="Sedo O."/>
            <person name="Micenkova L."/>
            <person name="Svec P."/>
            <person name="Gupta V."/>
            <person name="Sood U."/>
            <person name="Korpole U.S."/>
            <person name="Lal R."/>
        </authorList>
    </citation>
    <scope>NUCLEOTIDE SEQUENCE [LARGE SCALE GENOMIC DNA]</scope>
    <source>
        <strain evidence="1 2">P5342</strain>
    </source>
</reference>
<gene>
    <name evidence="1" type="ORF">HW554_06125</name>
</gene>
<evidence type="ECO:0000313" key="2">
    <source>
        <dbReference type="Proteomes" id="UP000565521"/>
    </source>
</evidence>
<comment type="caution">
    <text evidence="1">The sequence shown here is derived from an EMBL/GenBank/DDBJ whole genome shotgun (WGS) entry which is preliminary data.</text>
</comment>
<accession>A0A7Y7PMX6</accession>
<dbReference type="RefSeq" id="WP_176907698.1">
    <property type="nucleotide sequence ID" value="NZ_JABKAU010000008.1"/>
</dbReference>
<keyword evidence="2" id="KW-1185">Reference proteome</keyword>
<evidence type="ECO:0000313" key="1">
    <source>
        <dbReference type="EMBL" id="NVO30776.1"/>
    </source>
</evidence>
<sequence length="81" mass="9274">MPSMQVWSVPDRNASTEDAVRGGVYDGETGELVSFYNPRTAIAYDLRHGILHDRTTNQYYHFRRRGTQPQPVPPLPPTKFL</sequence>
<proteinExistence type="predicted"/>
<name>A0A7Y7PMX6_9BACT</name>
<organism evidence="1 2">
    <name type="scientific">Hymenobacter lapidiphilus</name>
    <dbReference type="NCBI Taxonomy" id="2608003"/>
    <lineage>
        <taxon>Bacteria</taxon>
        <taxon>Pseudomonadati</taxon>
        <taxon>Bacteroidota</taxon>
        <taxon>Cytophagia</taxon>
        <taxon>Cytophagales</taxon>
        <taxon>Hymenobacteraceae</taxon>
        <taxon>Hymenobacter</taxon>
    </lineage>
</organism>
<protein>
    <submittedName>
        <fullName evidence="1">Uncharacterized protein</fullName>
    </submittedName>
</protein>
<dbReference type="Proteomes" id="UP000565521">
    <property type="component" value="Unassembled WGS sequence"/>
</dbReference>